<reference evidence="2" key="2">
    <citation type="submission" date="2020-09" db="EMBL/GenBank/DDBJ databases">
        <authorList>
            <person name="Sun Q."/>
            <person name="Ohkuma M."/>
        </authorList>
    </citation>
    <scope>NUCLEOTIDE SEQUENCE</scope>
    <source>
        <strain evidence="2">JCM 19831</strain>
    </source>
</reference>
<dbReference type="AlphaFoldDB" id="A0A917U8E9"/>
<evidence type="ECO:0000259" key="1">
    <source>
        <dbReference type="Pfam" id="PF13452"/>
    </source>
</evidence>
<dbReference type="InterPro" id="IPR039569">
    <property type="entry name" value="FAS1-like_DH_region"/>
</dbReference>
<dbReference type="Proteomes" id="UP000642070">
    <property type="component" value="Unassembled WGS sequence"/>
</dbReference>
<reference evidence="2" key="1">
    <citation type="journal article" date="2014" name="Int. J. Syst. Evol. Microbiol.">
        <title>Complete genome sequence of Corynebacterium casei LMG S-19264T (=DSM 44701T), isolated from a smear-ripened cheese.</title>
        <authorList>
            <consortium name="US DOE Joint Genome Institute (JGI-PGF)"/>
            <person name="Walter F."/>
            <person name="Albersmeier A."/>
            <person name="Kalinowski J."/>
            <person name="Ruckert C."/>
        </authorList>
    </citation>
    <scope>NUCLEOTIDE SEQUENCE</scope>
    <source>
        <strain evidence="2">JCM 19831</strain>
    </source>
</reference>
<dbReference type="EMBL" id="BMPI01000050">
    <property type="protein sequence ID" value="GGM64816.1"/>
    <property type="molecule type" value="Genomic_DNA"/>
</dbReference>
<feature type="domain" description="FAS1-like dehydratase" evidence="1">
    <location>
        <begin position="16"/>
        <end position="151"/>
    </location>
</feature>
<comment type="caution">
    <text evidence="2">The sequence shown here is derived from an EMBL/GenBank/DDBJ whole genome shotgun (WGS) entry which is preliminary data.</text>
</comment>
<accession>A0A917U8E9</accession>
<proteinExistence type="predicted"/>
<keyword evidence="3" id="KW-1185">Reference proteome</keyword>
<sequence length="160" mass="17326">MADAGPEVSDLARSRIGTVTQTYVSEPVSLRHIREYLAGTGGDPDSFTEFDDNGDPRPAPPLFFHSACRPVVAERHLLADGQYPFLGVEGVTGETLAGGNTFEILAPVYVGDVLSTMETLVAIDERVGRSGPMAITTTLTTYVNQHGVEVARYRQVIIFR</sequence>
<dbReference type="SUPFAM" id="SSF54637">
    <property type="entry name" value="Thioesterase/thiol ester dehydrase-isomerase"/>
    <property type="match status" value="1"/>
</dbReference>
<gene>
    <name evidence="2" type="ORF">GCM10007977_077810</name>
</gene>
<evidence type="ECO:0000313" key="2">
    <source>
        <dbReference type="EMBL" id="GGM64816.1"/>
    </source>
</evidence>
<dbReference type="Gene3D" id="3.10.129.10">
    <property type="entry name" value="Hotdog Thioesterase"/>
    <property type="match status" value="1"/>
</dbReference>
<dbReference type="InterPro" id="IPR029069">
    <property type="entry name" value="HotDog_dom_sf"/>
</dbReference>
<evidence type="ECO:0000313" key="3">
    <source>
        <dbReference type="Proteomes" id="UP000642070"/>
    </source>
</evidence>
<dbReference type="Pfam" id="PF13452">
    <property type="entry name" value="FAS1_DH_region"/>
    <property type="match status" value="1"/>
</dbReference>
<dbReference type="RefSeq" id="WP_190255059.1">
    <property type="nucleotide sequence ID" value="NZ_BMPI01000050.1"/>
</dbReference>
<protein>
    <recommendedName>
        <fullName evidence="1">FAS1-like dehydratase domain-containing protein</fullName>
    </recommendedName>
</protein>
<organism evidence="2 3">
    <name type="scientific">Dactylosporangium sucinum</name>
    <dbReference type="NCBI Taxonomy" id="1424081"/>
    <lineage>
        <taxon>Bacteria</taxon>
        <taxon>Bacillati</taxon>
        <taxon>Actinomycetota</taxon>
        <taxon>Actinomycetes</taxon>
        <taxon>Micromonosporales</taxon>
        <taxon>Micromonosporaceae</taxon>
        <taxon>Dactylosporangium</taxon>
    </lineage>
</organism>
<name>A0A917U8E9_9ACTN</name>